<accession>A0AAV9JDX4</accession>
<keyword evidence="2" id="KW-1185">Reference proteome</keyword>
<name>A0AAV9JDX4_9PEZI</name>
<protein>
    <submittedName>
        <fullName evidence="1">Uncharacterized protein</fullName>
    </submittedName>
</protein>
<reference evidence="1 2" key="1">
    <citation type="submission" date="2021-11" db="EMBL/GenBank/DDBJ databases">
        <title>Black yeast isolated from Biological Soil Crust.</title>
        <authorList>
            <person name="Kurbessoian T."/>
        </authorList>
    </citation>
    <scope>NUCLEOTIDE SEQUENCE [LARGE SCALE GENOMIC DNA]</scope>
    <source>
        <strain evidence="1 2">CCFEE 5522</strain>
    </source>
</reference>
<sequence>MDSISTSTVDYNTRREVFVVMHHDETELAPEPVSEDGINVSRPLYVHRMKVTADRHARWFAEHRRLILGLPPAAVAEPQEWRDSANALIGWGWMITARYASSEPDVLGRIFQRELVWVERRWMEV</sequence>
<dbReference type="Proteomes" id="UP001324427">
    <property type="component" value="Unassembled WGS sequence"/>
</dbReference>
<evidence type="ECO:0000313" key="2">
    <source>
        <dbReference type="Proteomes" id="UP001324427"/>
    </source>
</evidence>
<dbReference type="EMBL" id="JAVFHQ010000036">
    <property type="protein sequence ID" value="KAK4543005.1"/>
    <property type="molecule type" value="Genomic_DNA"/>
</dbReference>
<gene>
    <name evidence="1" type="ORF">LTR36_006003</name>
</gene>
<organism evidence="1 2">
    <name type="scientific">Oleoguttula mirabilis</name>
    <dbReference type="NCBI Taxonomy" id="1507867"/>
    <lineage>
        <taxon>Eukaryota</taxon>
        <taxon>Fungi</taxon>
        <taxon>Dikarya</taxon>
        <taxon>Ascomycota</taxon>
        <taxon>Pezizomycotina</taxon>
        <taxon>Dothideomycetes</taxon>
        <taxon>Dothideomycetidae</taxon>
        <taxon>Mycosphaerellales</taxon>
        <taxon>Teratosphaeriaceae</taxon>
        <taxon>Oleoguttula</taxon>
    </lineage>
</organism>
<evidence type="ECO:0000313" key="1">
    <source>
        <dbReference type="EMBL" id="KAK4543005.1"/>
    </source>
</evidence>
<comment type="caution">
    <text evidence="1">The sequence shown here is derived from an EMBL/GenBank/DDBJ whole genome shotgun (WGS) entry which is preliminary data.</text>
</comment>
<proteinExistence type="predicted"/>
<dbReference type="AlphaFoldDB" id="A0AAV9JDX4"/>